<comment type="caution">
    <text evidence="6">The sequence shown here is derived from an EMBL/GenBank/DDBJ whole genome shotgun (WGS) entry which is preliminary data.</text>
</comment>
<evidence type="ECO:0000259" key="5">
    <source>
        <dbReference type="Pfam" id="PF25023"/>
    </source>
</evidence>
<feature type="region of interest" description="Disordered" evidence="3">
    <location>
        <begin position="357"/>
        <end position="398"/>
    </location>
</feature>
<dbReference type="InterPro" id="IPR031325">
    <property type="entry name" value="RHS_repeat"/>
</dbReference>
<feature type="region of interest" description="Disordered" evidence="3">
    <location>
        <begin position="1580"/>
        <end position="1649"/>
    </location>
</feature>
<keyword evidence="2" id="KW-0175">Coiled coil</keyword>
<feature type="compositionally biased region" description="Basic and acidic residues" evidence="3">
    <location>
        <begin position="35"/>
        <end position="54"/>
    </location>
</feature>
<feature type="domain" description="Teneurin-like YD-shell" evidence="5">
    <location>
        <begin position="1623"/>
        <end position="1820"/>
    </location>
</feature>
<feature type="compositionally biased region" description="Polar residues" evidence="3">
    <location>
        <begin position="1024"/>
        <end position="1033"/>
    </location>
</feature>
<dbReference type="PANTHER" id="PTHR32305:SF17">
    <property type="entry name" value="TRNA NUCLEASE WAPA"/>
    <property type="match status" value="1"/>
</dbReference>
<feature type="compositionally biased region" description="Basic and acidic residues" evidence="3">
    <location>
        <begin position="362"/>
        <end position="379"/>
    </location>
</feature>
<feature type="compositionally biased region" description="Polar residues" evidence="3">
    <location>
        <begin position="1583"/>
        <end position="1593"/>
    </location>
</feature>
<dbReference type="PANTHER" id="PTHR32305">
    <property type="match status" value="1"/>
</dbReference>
<dbReference type="NCBIfam" id="TIGR01643">
    <property type="entry name" value="YD_repeat_2x"/>
    <property type="match status" value="2"/>
</dbReference>
<keyword evidence="1" id="KW-0677">Repeat</keyword>
<dbReference type="Gene3D" id="2.180.10.10">
    <property type="entry name" value="RHS repeat-associated core"/>
    <property type="match status" value="1"/>
</dbReference>
<feature type="region of interest" description="Disordered" evidence="3">
    <location>
        <begin position="1751"/>
        <end position="1770"/>
    </location>
</feature>
<dbReference type="EMBL" id="WHPN01000256">
    <property type="protein sequence ID" value="KAF4408915.1"/>
    <property type="molecule type" value="Genomic_DNA"/>
</dbReference>
<gene>
    <name evidence="6" type="ORF">GCU69_11560</name>
</gene>
<dbReference type="NCBIfam" id="TIGR03696">
    <property type="entry name" value="Rhs_assc_core"/>
    <property type="match status" value="1"/>
</dbReference>
<feature type="region of interest" description="Disordered" evidence="3">
    <location>
        <begin position="967"/>
        <end position="989"/>
    </location>
</feature>
<feature type="compositionally biased region" description="Basic and acidic residues" evidence="3">
    <location>
        <begin position="975"/>
        <end position="987"/>
    </location>
</feature>
<evidence type="ECO:0000313" key="7">
    <source>
        <dbReference type="Proteomes" id="UP000621266"/>
    </source>
</evidence>
<organism evidence="6 7">
    <name type="scientific">Streptomyces lycii</name>
    <dbReference type="NCBI Taxonomy" id="2654337"/>
    <lineage>
        <taxon>Bacteria</taxon>
        <taxon>Bacillati</taxon>
        <taxon>Actinomycetota</taxon>
        <taxon>Actinomycetes</taxon>
        <taxon>Kitasatosporales</taxon>
        <taxon>Streptomycetaceae</taxon>
        <taxon>Streptomyces</taxon>
    </lineage>
</organism>
<evidence type="ECO:0000256" key="1">
    <source>
        <dbReference type="ARBA" id="ARBA00022737"/>
    </source>
</evidence>
<evidence type="ECO:0000256" key="3">
    <source>
        <dbReference type="SAM" id="MobiDB-lite"/>
    </source>
</evidence>
<dbReference type="InterPro" id="IPR050708">
    <property type="entry name" value="T6SS_VgrG/RHS"/>
</dbReference>
<dbReference type="Pfam" id="PF05593">
    <property type="entry name" value="RHS_repeat"/>
    <property type="match status" value="1"/>
</dbReference>
<sequence>MVATLLGGPVAAAAEVELRKLQQPEPVPVSVVEGRGLHKPDQTAKNRWKPDSKAKWPAPGTVTAQVPAAGQKTKRARAGSLELSVEDAGKSRDKTSKSADEVQVQVLDREAAETAGVDGVLIAVRGHGDEEGKDRVGVELDYSGFAGMYGGDWASRLMLREVPACALTTPEDTKCAPGKVVSTRNDREKGTLSAEVETGVVEATVGESGDPVTPASPTQRSRAAGTITSGTTLFAVTAAASGATGDFTATSLAPSDKWEAGGSSGGFSWTYDIEAPGVPGGLEPSLGLSYSSQAVDGRTAATNNQANWIGDGWSLSPGSIERRYVGCEDDKKDGNNPSHKVGDQCWKKENATLSLGGSSSELVKDDATGEWRKKNDDGTKIAQLKSSERGNGDNDGEYWRVTAPDGTRYYFGYNRLPGWSEGKTETNSTWTVPVFGNHSGEPCRASAFKDSWCQQAWRWNLDYVVDPHSNAMAYYWAKESNHYQRNIDSAYKGTLTSYIRGGYLKRVEYGLRSDGVYEDQAVAKAEFSVAERCLPTDTFDCAADKFTEANAKKWPDTPFDQYCTSDDACESNSSPSYFTRKRLTGITTSALDGGAYKKVDSWALKHQFPSTGDGTDPALWLASITRTGHTAADPITLPPVTFRGQQLPNRVEGAVDPVPAYNRYRVYGVDTETGSTVGVTYSAPECKAGSLPQAASNTKRCYPVIWSPPDAPAEDYEPYQDWFHSYVVTQILESDNTAGAPVMRTDYSYLGGLAWAKGDDEFTKAKHRTYGDRKGYERVQTRTGDPAQGTQTLSEARYFRGINGAEVANSEGKKVTDHEAFAGMTRETATYNGSGGDLISATSHIPWRSDATASHSRTADDLPTVHAYRTETKEDHTRTTVAGGSLRRTETSRTFDSHGYVVSASETGDTAKSGDEECTTTSYARNTDKNILGLVAESKTVAKACGTTADLPGDLVSTDRYYYDGSTTLGAAPAKGDETRRDEHDGDGTGFITVNTATYDAYGRQTAATDASGAETVITRTPASGQLPSETVSTNTLGHTTTEHTDPRRGLTLATVDANGKRSDIEYDALGRSTKAWAPGHTKADHPGSPTVQYSYRVSKTEPNAVTTKTINHQGEYDTSHTLYDGLLRPRQTQSPAIGDSDGRVVTETLYDTRGKAWKTYGAYYASGKPSTTLVAGDETKVPAGVETVYDGAGRTTASIALKFGDETKRTTTVHGGDRTTVIPPKGGTATTTITDALGRKTEARTYTNADRTEYQATTYAYNKHGKLAKMTDPADTVWTWTYDARGRQITADDPDKGLTATAYDRSDRPTKVTDARGIELTTVYDDLGRQKELRQGETLRASWTYDTVAKGHLTGSTSHVDGKTYSNRINSYNDQYQPTSSTTTLPADAGAVAGEYTWTFGYNAYTGAQEWIKHPALGGLPGERQTTVFGEGNLPQKTTAGPVVLVNATSHDVFSRPVRTEYGVLGRKVYRTQNWDEHTGALTRSTIDGDVALRVDDTRYTYDPAGNVTRISSTSGQDNTAQTDNQCFTTDALRRMTEAWTTSNPADDCTAGPSLATVGGRDAYWHSYAYDIAGNRTKETQHATTSGLSDVTRTYAPTGAGEDNPHSLRSVSTTGGGDDGQQETFAYDDAGNTTERTGGERDQKLTWSPEGNLATVTEDGKTTEYLYDADGNRLLAKNADGSTVAYLPGGNELTATSTGTKTAARYYTHGGETVAVRTSNGFTFLFGDRQGTALIAVAWGAGQAVTRRKQLPFGGPRSSSSTSWPGDRGFVGGITDPTGLTQLGARAYDPSLGRFLSVDPLLLTDDPTQHNAYVYGNNNAATFADPTGEAYEECVSGQYSCTNGRGGTGDLERVEFGKNYEKETKARGGTISPNYIIQKNTGYRHVYTKGSGVTAPTAAQRARSAEIERQKRIERERKAAEAKKKANEKESGYWESLKNGLGTAWDHTGGRVVSGVAEVSKAAGGFFADHWRGLAEFGVFVVCVASLVGCVIASVAIVGAKYAADLSTGGTERANERLVGNARGAAIGIAFGAVGGAGMSAAWKGYYRATGKGSAPLGRHSARYLNGGGGRHAARPNAVASRLMFAGGAGLGQAGCGTTYHAPSYC</sequence>
<feature type="region of interest" description="Disordered" evidence="3">
    <location>
        <begin position="22"/>
        <end position="101"/>
    </location>
</feature>
<evidence type="ECO:0000313" key="6">
    <source>
        <dbReference type="EMBL" id="KAF4408915.1"/>
    </source>
</evidence>
<feature type="region of interest" description="Disordered" evidence="3">
    <location>
        <begin position="872"/>
        <end position="892"/>
    </location>
</feature>
<keyword evidence="7" id="KW-1185">Reference proteome</keyword>
<keyword evidence="4" id="KW-0472">Membrane</keyword>
<dbReference type="Proteomes" id="UP000621266">
    <property type="component" value="Unassembled WGS sequence"/>
</dbReference>
<keyword evidence="4" id="KW-1133">Transmembrane helix</keyword>
<evidence type="ECO:0000256" key="4">
    <source>
        <dbReference type="SAM" id="Phobius"/>
    </source>
</evidence>
<keyword evidence="4" id="KW-0812">Transmembrane</keyword>
<proteinExistence type="predicted"/>
<feature type="transmembrane region" description="Helical" evidence="4">
    <location>
        <begin position="1978"/>
        <end position="1999"/>
    </location>
</feature>
<dbReference type="SUPFAM" id="SSF50960">
    <property type="entry name" value="TolB, C-terminal domain"/>
    <property type="match status" value="1"/>
</dbReference>
<dbReference type="Pfam" id="PF25023">
    <property type="entry name" value="TEN_YD-shell"/>
    <property type="match status" value="1"/>
</dbReference>
<dbReference type="InterPro" id="IPR022385">
    <property type="entry name" value="Rhs_assc_core"/>
</dbReference>
<evidence type="ECO:0000256" key="2">
    <source>
        <dbReference type="SAM" id="Coils"/>
    </source>
</evidence>
<feature type="region of interest" description="Disordered" evidence="3">
    <location>
        <begin position="1024"/>
        <end position="1047"/>
    </location>
</feature>
<name>A0ABQ7FJC2_9ACTN</name>
<dbReference type="InterPro" id="IPR006530">
    <property type="entry name" value="YD"/>
</dbReference>
<feature type="compositionally biased region" description="Basic and acidic residues" evidence="3">
    <location>
        <begin position="87"/>
        <end position="100"/>
    </location>
</feature>
<protein>
    <submittedName>
        <fullName evidence="6">RHS repeat-associated core domain-containing protein</fullName>
    </submittedName>
</protein>
<accession>A0ABQ7FJC2</accession>
<feature type="coiled-coil region" evidence="2">
    <location>
        <begin position="1904"/>
        <end position="1931"/>
    </location>
</feature>
<dbReference type="InterPro" id="IPR056823">
    <property type="entry name" value="TEN-like_YD-shell"/>
</dbReference>
<reference evidence="6 7" key="1">
    <citation type="submission" date="2019-10" db="EMBL/GenBank/DDBJ databases">
        <title>Streptomyces tenebrisbrunneis sp.nov., an endogenous actinomycete isolated from of Lycium ruthenicum.</title>
        <authorList>
            <person name="Ma L."/>
        </authorList>
    </citation>
    <scope>NUCLEOTIDE SEQUENCE [LARGE SCALE GENOMIC DNA]</scope>
    <source>
        <strain evidence="6 7">TRM 66187</strain>
    </source>
</reference>